<organism evidence="2 3">
    <name type="scientific">Acropora cervicornis</name>
    <name type="common">Staghorn coral</name>
    <dbReference type="NCBI Taxonomy" id="6130"/>
    <lineage>
        <taxon>Eukaryota</taxon>
        <taxon>Metazoa</taxon>
        <taxon>Cnidaria</taxon>
        <taxon>Anthozoa</taxon>
        <taxon>Hexacorallia</taxon>
        <taxon>Scleractinia</taxon>
        <taxon>Astrocoeniina</taxon>
        <taxon>Acroporidae</taxon>
        <taxon>Acropora</taxon>
    </lineage>
</organism>
<accession>A0AAD9V4U4</accession>
<evidence type="ECO:0000313" key="3">
    <source>
        <dbReference type="Proteomes" id="UP001249851"/>
    </source>
</evidence>
<keyword evidence="3" id="KW-1185">Reference proteome</keyword>
<reference evidence="2" key="2">
    <citation type="journal article" date="2023" name="Science">
        <title>Genomic signatures of disease resistance in endangered staghorn corals.</title>
        <authorList>
            <person name="Vollmer S.V."/>
            <person name="Selwyn J.D."/>
            <person name="Despard B.A."/>
            <person name="Roesel C.L."/>
        </authorList>
    </citation>
    <scope>NUCLEOTIDE SEQUENCE</scope>
    <source>
        <strain evidence="2">K2</strain>
    </source>
</reference>
<evidence type="ECO:0000256" key="1">
    <source>
        <dbReference type="SAM" id="Coils"/>
    </source>
</evidence>
<reference evidence="2" key="1">
    <citation type="journal article" date="2023" name="G3 (Bethesda)">
        <title>Whole genome assembly and annotation of the endangered Caribbean coral Acropora cervicornis.</title>
        <authorList>
            <person name="Selwyn J.D."/>
            <person name="Vollmer S.V."/>
        </authorList>
    </citation>
    <scope>NUCLEOTIDE SEQUENCE</scope>
    <source>
        <strain evidence="2">K2</strain>
    </source>
</reference>
<feature type="coiled-coil region" evidence="1">
    <location>
        <begin position="82"/>
        <end position="148"/>
    </location>
</feature>
<protein>
    <submittedName>
        <fullName evidence="2">Uncharacterized protein</fullName>
    </submittedName>
</protein>
<dbReference type="AlphaFoldDB" id="A0AAD9V4U4"/>
<keyword evidence="1" id="KW-0175">Coiled coil</keyword>
<proteinExistence type="predicted"/>
<comment type="caution">
    <text evidence="2">The sequence shown here is derived from an EMBL/GenBank/DDBJ whole genome shotgun (WGS) entry which is preliminary data.</text>
</comment>
<dbReference type="EMBL" id="JARQWQ010000035">
    <property type="protein sequence ID" value="KAK2560765.1"/>
    <property type="molecule type" value="Genomic_DNA"/>
</dbReference>
<evidence type="ECO:0000313" key="2">
    <source>
        <dbReference type="EMBL" id="KAK2560765.1"/>
    </source>
</evidence>
<name>A0AAD9V4U4_ACRCE</name>
<dbReference type="Proteomes" id="UP001249851">
    <property type="component" value="Unassembled WGS sequence"/>
</dbReference>
<sequence>MAQSEKDSVISGHGDSSVLLCVGTPLLGSLTNLDGFGKLRGGCTNPVHDCSSYVRFENQLSFACLNCHGLCSAFSHALQSHSAQQQVLLHQLRNRLQEFENDQDTEAMSKAQTIEDLHSRLKNNVETIQQLNQQLNSLNKENLRQRHIIDREASARKGLQLQLESRDQTIMALKSQVESYKFADVPHRDTDNIMDAYGLNDSAYSSLDKGLQKSAQKDKMRSAMRKEMDKAGVNDPQVLDKSYWIQRVGELSIQLQQSSEYWAQKVRDLTSQLDHHDT</sequence>
<gene>
    <name evidence="2" type="ORF">P5673_016551</name>
</gene>